<reference evidence="2" key="1">
    <citation type="submission" date="2021-06" db="EMBL/GenBank/DDBJ databases">
        <authorList>
            <person name="Hodson N. C."/>
            <person name="Mongue J. A."/>
            <person name="Jaron S. K."/>
        </authorList>
    </citation>
    <scope>NUCLEOTIDE SEQUENCE</scope>
</reference>
<protein>
    <submittedName>
        <fullName evidence="2">Uncharacterized protein</fullName>
    </submittedName>
</protein>
<dbReference type="Proteomes" id="UP000708208">
    <property type="component" value="Unassembled WGS sequence"/>
</dbReference>
<evidence type="ECO:0000313" key="2">
    <source>
        <dbReference type="EMBL" id="CAG7665737.1"/>
    </source>
</evidence>
<evidence type="ECO:0000313" key="3">
    <source>
        <dbReference type="Proteomes" id="UP000708208"/>
    </source>
</evidence>
<name>A0A8J2NME3_9HEXA</name>
<feature type="region of interest" description="Disordered" evidence="1">
    <location>
        <begin position="71"/>
        <end position="96"/>
    </location>
</feature>
<feature type="compositionally biased region" description="Basic and acidic residues" evidence="1">
    <location>
        <begin position="81"/>
        <end position="96"/>
    </location>
</feature>
<organism evidence="2 3">
    <name type="scientific">Allacma fusca</name>
    <dbReference type="NCBI Taxonomy" id="39272"/>
    <lineage>
        <taxon>Eukaryota</taxon>
        <taxon>Metazoa</taxon>
        <taxon>Ecdysozoa</taxon>
        <taxon>Arthropoda</taxon>
        <taxon>Hexapoda</taxon>
        <taxon>Collembola</taxon>
        <taxon>Symphypleona</taxon>
        <taxon>Sminthuridae</taxon>
        <taxon>Allacma</taxon>
    </lineage>
</organism>
<evidence type="ECO:0000256" key="1">
    <source>
        <dbReference type="SAM" id="MobiDB-lite"/>
    </source>
</evidence>
<keyword evidence="3" id="KW-1185">Reference proteome</keyword>
<sequence>MEQKSNLNSIDICVSNKSLFQHYESMSIYQPFTDCIVYIPLTSAFNSILQLITLEMGGGIDPILCKMYRGGSASSNSERSILADEGRPRNDRFAFL</sequence>
<comment type="caution">
    <text evidence="2">The sequence shown here is derived from an EMBL/GenBank/DDBJ whole genome shotgun (WGS) entry which is preliminary data.</text>
</comment>
<proteinExistence type="predicted"/>
<dbReference type="AlphaFoldDB" id="A0A8J2NME3"/>
<gene>
    <name evidence="2" type="ORF">AFUS01_LOCUS1636</name>
</gene>
<dbReference type="EMBL" id="CAJVCH010009066">
    <property type="protein sequence ID" value="CAG7665737.1"/>
    <property type="molecule type" value="Genomic_DNA"/>
</dbReference>
<accession>A0A8J2NME3</accession>